<dbReference type="RefSeq" id="WP_043191778.1">
    <property type="nucleotide sequence ID" value="NZ_CP009533.1"/>
</dbReference>
<gene>
    <name evidence="2" type="ORF">LT40_15530</name>
</gene>
<accession>A0A089YYZ2</accession>
<dbReference type="KEGG" id="prh:LT40_15530"/>
<feature type="transmembrane region" description="Helical" evidence="1">
    <location>
        <begin position="125"/>
        <end position="144"/>
    </location>
</feature>
<dbReference type="OrthoDB" id="9786302at2"/>
<name>A0A089YYZ2_9PSED</name>
<evidence type="ECO:0000313" key="3">
    <source>
        <dbReference type="Proteomes" id="UP000029499"/>
    </source>
</evidence>
<keyword evidence="1" id="KW-0472">Membrane</keyword>
<dbReference type="InterPro" id="IPR018729">
    <property type="entry name" value="DUF2269_transmembrane"/>
</dbReference>
<dbReference type="EMBL" id="CP009533">
    <property type="protein sequence ID" value="AIS18720.1"/>
    <property type="molecule type" value="Genomic_DNA"/>
</dbReference>
<evidence type="ECO:0000313" key="2">
    <source>
        <dbReference type="EMBL" id="AIS18720.1"/>
    </source>
</evidence>
<dbReference type="AlphaFoldDB" id="A0A089YYZ2"/>
<dbReference type="STRING" id="216142.LT40_15530"/>
<dbReference type="HOGENOM" id="CLU_127159_1_0_6"/>
<organism evidence="2 3">
    <name type="scientific">Pseudomonas rhizosphaerae</name>
    <dbReference type="NCBI Taxonomy" id="216142"/>
    <lineage>
        <taxon>Bacteria</taxon>
        <taxon>Pseudomonadati</taxon>
        <taxon>Pseudomonadota</taxon>
        <taxon>Gammaproteobacteria</taxon>
        <taxon>Pseudomonadales</taxon>
        <taxon>Pseudomonadaceae</taxon>
        <taxon>Pseudomonas</taxon>
    </lineage>
</organism>
<evidence type="ECO:0000256" key="1">
    <source>
        <dbReference type="SAM" id="Phobius"/>
    </source>
</evidence>
<keyword evidence="1" id="KW-1133">Transmembrane helix</keyword>
<dbReference type="Proteomes" id="UP000029499">
    <property type="component" value="Chromosome"/>
</dbReference>
<protein>
    <submittedName>
        <fullName evidence="2">Membrane protein</fullName>
    </submittedName>
</protein>
<proteinExistence type="predicted"/>
<feature type="transmembrane region" description="Helical" evidence="1">
    <location>
        <begin position="6"/>
        <end position="30"/>
    </location>
</feature>
<feature type="transmembrane region" description="Helical" evidence="1">
    <location>
        <begin position="50"/>
        <end position="70"/>
    </location>
</feature>
<keyword evidence="1" id="KW-0812">Transmembrane</keyword>
<feature type="transmembrane region" description="Helical" evidence="1">
    <location>
        <begin position="82"/>
        <end position="104"/>
    </location>
</feature>
<dbReference type="eggNOG" id="COG5528">
    <property type="taxonomic scope" value="Bacteria"/>
</dbReference>
<reference evidence="2 3" key="1">
    <citation type="journal article" date="2015" name="J. Biotechnol.">
        <title>Complete genome sequence of Pseudomonas rhizosphaerae IH5T (=DSM 16299T), a phosphate-solubilizing rhizobacterium for bacterial biofertilizer.</title>
        <authorList>
            <person name="Kwak Y."/>
            <person name="Jung B.K."/>
            <person name="Shin J.H."/>
        </authorList>
    </citation>
    <scope>NUCLEOTIDE SEQUENCE [LARGE SCALE GENOMIC DNA]</scope>
    <source>
        <strain evidence="2">DSM 16299</strain>
    </source>
</reference>
<sequence>MESLAILKVFHVAATVVLLGSVAAVIYRAWRSWKGGDRLPFASTLQRPWVYAWVVMAVSLVSFPVTGWWLVHRVGWPLGQTWILTAAVLYVIGGGVWLLLINRVSRLRLATGLDEVVIAAKRRNVLIIATVAVVVLLSIIGLMVTKPV</sequence>
<keyword evidence="3" id="KW-1185">Reference proteome</keyword>
<dbReference type="Pfam" id="PF10027">
    <property type="entry name" value="DUF2269"/>
    <property type="match status" value="1"/>
</dbReference>